<dbReference type="NCBIfam" id="TIGR00563">
    <property type="entry name" value="rsmB"/>
    <property type="match status" value="1"/>
</dbReference>
<comment type="subcellular location">
    <subcellularLocation>
        <location evidence="2">Cytoplasm</location>
    </subcellularLocation>
</comment>
<dbReference type="InterPro" id="IPR006027">
    <property type="entry name" value="NusB_RsmB_TIM44"/>
</dbReference>
<keyword evidence="8 13" id="KW-0949">S-adenosyl-L-methionine</keyword>
<dbReference type="InterPro" id="IPR049560">
    <property type="entry name" value="MeTrfase_RsmB-F_NOP2_cat"/>
</dbReference>
<evidence type="ECO:0000256" key="5">
    <source>
        <dbReference type="ARBA" id="ARBA00022552"/>
    </source>
</evidence>
<keyword evidence="5" id="KW-0698">rRNA processing</keyword>
<dbReference type="EC" id="2.1.1.176" evidence="3"/>
<accession>A0A395V8Y0</accession>
<evidence type="ECO:0000259" key="14">
    <source>
        <dbReference type="PROSITE" id="PS51686"/>
    </source>
</evidence>
<dbReference type="InterPro" id="IPR001678">
    <property type="entry name" value="MeTrfase_RsmB-F_NOP2_dom"/>
</dbReference>
<evidence type="ECO:0000256" key="7">
    <source>
        <dbReference type="ARBA" id="ARBA00022679"/>
    </source>
</evidence>
<organism evidence="15 16">
    <name type="scientific">Roseburia hominis</name>
    <dbReference type="NCBI Taxonomy" id="301301"/>
    <lineage>
        <taxon>Bacteria</taxon>
        <taxon>Bacillati</taxon>
        <taxon>Bacillota</taxon>
        <taxon>Clostridia</taxon>
        <taxon>Lachnospirales</taxon>
        <taxon>Lachnospiraceae</taxon>
        <taxon>Roseburia</taxon>
    </lineage>
</organism>
<dbReference type="Pfam" id="PF01189">
    <property type="entry name" value="Methyltr_RsmB-F"/>
    <property type="match status" value="1"/>
</dbReference>
<dbReference type="InterPro" id="IPR023267">
    <property type="entry name" value="RCMT"/>
</dbReference>
<evidence type="ECO:0000313" key="16">
    <source>
        <dbReference type="Proteomes" id="UP000266172"/>
    </source>
</evidence>
<dbReference type="EMBL" id="QRVL01000016">
    <property type="protein sequence ID" value="RGS37267.1"/>
    <property type="molecule type" value="Genomic_DNA"/>
</dbReference>
<dbReference type="PROSITE" id="PS51686">
    <property type="entry name" value="SAM_MT_RSMB_NOP"/>
    <property type="match status" value="1"/>
</dbReference>
<feature type="binding site" evidence="13">
    <location>
        <begin position="271"/>
        <end position="277"/>
    </location>
    <ligand>
        <name>S-adenosyl-L-methionine</name>
        <dbReference type="ChEBI" id="CHEBI:59789"/>
    </ligand>
</feature>
<dbReference type="GO" id="GO:0008649">
    <property type="term" value="F:rRNA methyltransferase activity"/>
    <property type="evidence" value="ECO:0007669"/>
    <property type="project" value="InterPro"/>
</dbReference>
<evidence type="ECO:0000256" key="11">
    <source>
        <dbReference type="ARBA" id="ARBA00031088"/>
    </source>
</evidence>
<name>A0A395V8Y0_9FIRM</name>
<keyword evidence="9 13" id="KW-0694">RNA-binding</keyword>
<feature type="binding site" evidence="13">
    <location>
        <position position="340"/>
    </location>
    <ligand>
        <name>S-adenosyl-L-methionine</name>
        <dbReference type="ChEBI" id="CHEBI:59789"/>
    </ligand>
</feature>
<comment type="catalytic activity">
    <reaction evidence="12">
        <text>cytidine(967) in 16S rRNA + S-adenosyl-L-methionine = 5-methylcytidine(967) in 16S rRNA + S-adenosyl-L-homocysteine + H(+)</text>
        <dbReference type="Rhea" id="RHEA:42748"/>
        <dbReference type="Rhea" id="RHEA-COMP:10219"/>
        <dbReference type="Rhea" id="RHEA-COMP:10220"/>
        <dbReference type="ChEBI" id="CHEBI:15378"/>
        <dbReference type="ChEBI" id="CHEBI:57856"/>
        <dbReference type="ChEBI" id="CHEBI:59789"/>
        <dbReference type="ChEBI" id="CHEBI:74483"/>
        <dbReference type="ChEBI" id="CHEBI:82748"/>
        <dbReference type="EC" id="2.1.1.176"/>
    </reaction>
</comment>
<keyword evidence="6 13" id="KW-0489">Methyltransferase</keyword>
<evidence type="ECO:0000256" key="9">
    <source>
        <dbReference type="ARBA" id="ARBA00022884"/>
    </source>
</evidence>
<reference evidence="15 16" key="1">
    <citation type="submission" date="2018-08" db="EMBL/GenBank/DDBJ databases">
        <title>A genome reference for cultivated species of the human gut microbiota.</title>
        <authorList>
            <person name="Zou Y."/>
            <person name="Xue W."/>
            <person name="Luo G."/>
        </authorList>
    </citation>
    <scope>NUCLEOTIDE SEQUENCE [LARGE SCALE GENOMIC DNA]</scope>
    <source>
        <strain evidence="15 16">AF22-12AC</strain>
    </source>
</reference>
<dbReference type="SUPFAM" id="SSF48013">
    <property type="entry name" value="NusB-like"/>
    <property type="match status" value="1"/>
</dbReference>
<evidence type="ECO:0000256" key="6">
    <source>
        <dbReference type="ARBA" id="ARBA00022603"/>
    </source>
</evidence>
<feature type="binding site" evidence="13">
    <location>
        <position position="295"/>
    </location>
    <ligand>
        <name>S-adenosyl-L-methionine</name>
        <dbReference type="ChEBI" id="CHEBI:59789"/>
    </ligand>
</feature>
<evidence type="ECO:0000256" key="13">
    <source>
        <dbReference type="PROSITE-ProRule" id="PRU01023"/>
    </source>
</evidence>
<dbReference type="GO" id="GO:0005737">
    <property type="term" value="C:cytoplasm"/>
    <property type="evidence" value="ECO:0007669"/>
    <property type="project" value="UniProtKB-SubCell"/>
</dbReference>
<sequence>MTTDSVNTRELILEILLEVTERGQYSHLVIRSVLEKYQYLDKRERAFLTRVAEGTIQRQIELDYILDQFSKVKVRKMKPVIRAILRMGVYQLKYMDSVPASAACNEAVKLAKKKGFGQLSGFVNGVLRGVSRGLDQLTYPKESVDAVKAWSVRYSMPEWIVAQWIGDYGKERTKEILAASLLEAPITVRANLERITPEALAERFKEEGVTAVPLDTEKYPGLSYAYTIFGFDHLNGLSSFKEGLFYVQDISSMMVAEYAAPREGDHCIDVCAAPGGKSIHLAEKLKGTGHVEARDISEQKVTLIDENIKRCRLTNITAKCQDATVLDEASVRTADVLIADLPCSGLGVLRRKTDIKYRMNPEGEESLVALQRQILSVVCEYVKPGGTLIYSTCTIHTAENEGNARWFEQTHPEFTLDTMRQMFPEEHLGDGFFIAKFKRKQDNG</sequence>
<dbReference type="InterPro" id="IPR029063">
    <property type="entry name" value="SAM-dependent_MTases_sf"/>
</dbReference>
<dbReference type="Proteomes" id="UP000266172">
    <property type="component" value="Unassembled WGS sequence"/>
</dbReference>
<dbReference type="Gene3D" id="1.10.940.10">
    <property type="entry name" value="NusB-like"/>
    <property type="match status" value="1"/>
</dbReference>
<feature type="binding site" evidence="13">
    <location>
        <position position="322"/>
    </location>
    <ligand>
        <name>S-adenosyl-L-methionine</name>
        <dbReference type="ChEBI" id="CHEBI:59789"/>
    </ligand>
</feature>
<evidence type="ECO:0000256" key="2">
    <source>
        <dbReference type="ARBA" id="ARBA00004496"/>
    </source>
</evidence>
<dbReference type="Gene3D" id="3.40.50.150">
    <property type="entry name" value="Vaccinia Virus protein VP39"/>
    <property type="match status" value="1"/>
</dbReference>
<evidence type="ECO:0000256" key="1">
    <source>
        <dbReference type="ARBA" id="ARBA00002724"/>
    </source>
</evidence>
<comment type="similarity">
    <text evidence="13">Belongs to the class I-like SAM-binding methyltransferase superfamily. RsmB/NOP family.</text>
</comment>
<comment type="function">
    <text evidence="1">Specifically methylates the cytosine at position 967 (m5C967) of 16S rRNA.</text>
</comment>
<keyword evidence="4" id="KW-0963">Cytoplasm</keyword>
<dbReference type="Pfam" id="PF22458">
    <property type="entry name" value="RsmF-B_ferredox"/>
    <property type="match status" value="1"/>
</dbReference>
<dbReference type="GO" id="GO:0003723">
    <property type="term" value="F:RNA binding"/>
    <property type="evidence" value="ECO:0007669"/>
    <property type="project" value="UniProtKB-UniRule"/>
</dbReference>
<proteinExistence type="inferred from homology"/>
<dbReference type="PANTHER" id="PTHR22807:SF53">
    <property type="entry name" value="RIBOSOMAL RNA SMALL SUBUNIT METHYLTRANSFERASE B-RELATED"/>
    <property type="match status" value="1"/>
</dbReference>
<dbReference type="PANTHER" id="PTHR22807">
    <property type="entry name" value="NOP2 YEAST -RELATED NOL1/NOP2/FMU SUN DOMAIN-CONTAINING"/>
    <property type="match status" value="1"/>
</dbReference>
<dbReference type="AlphaFoldDB" id="A0A395V8Y0"/>
<dbReference type="Pfam" id="PF01029">
    <property type="entry name" value="NusB"/>
    <property type="match status" value="1"/>
</dbReference>
<dbReference type="GO" id="GO:0006355">
    <property type="term" value="P:regulation of DNA-templated transcription"/>
    <property type="evidence" value="ECO:0007669"/>
    <property type="project" value="InterPro"/>
</dbReference>
<evidence type="ECO:0000256" key="4">
    <source>
        <dbReference type="ARBA" id="ARBA00022490"/>
    </source>
</evidence>
<feature type="domain" description="SAM-dependent MTase RsmB/NOP-type" evidence="14">
    <location>
        <begin position="176"/>
        <end position="444"/>
    </location>
</feature>
<dbReference type="PRINTS" id="PR02008">
    <property type="entry name" value="RCMTFAMILY"/>
</dbReference>
<dbReference type="NCBIfam" id="NF011494">
    <property type="entry name" value="PRK14902.1"/>
    <property type="match status" value="1"/>
</dbReference>
<evidence type="ECO:0000256" key="8">
    <source>
        <dbReference type="ARBA" id="ARBA00022691"/>
    </source>
</evidence>
<dbReference type="RefSeq" id="WP_118098090.1">
    <property type="nucleotide sequence ID" value="NZ_CAUGCI010000041.1"/>
</dbReference>
<comment type="caution">
    <text evidence="15">The sequence shown here is derived from an EMBL/GenBank/DDBJ whole genome shotgun (WGS) entry which is preliminary data.</text>
</comment>
<gene>
    <name evidence="15" type="ORF">DWX93_14240</name>
</gene>
<evidence type="ECO:0000256" key="12">
    <source>
        <dbReference type="ARBA" id="ARBA00047283"/>
    </source>
</evidence>
<evidence type="ECO:0000256" key="10">
    <source>
        <dbReference type="ARBA" id="ARBA00030399"/>
    </source>
</evidence>
<dbReference type="InterPro" id="IPR035926">
    <property type="entry name" value="NusB-like_sf"/>
</dbReference>
<evidence type="ECO:0000313" key="15">
    <source>
        <dbReference type="EMBL" id="RGS37267.1"/>
    </source>
</evidence>
<dbReference type="SUPFAM" id="SSF53335">
    <property type="entry name" value="S-adenosyl-L-methionine-dependent methyltransferases"/>
    <property type="match status" value="1"/>
</dbReference>
<keyword evidence="7 13" id="KW-0808">Transferase</keyword>
<dbReference type="InterPro" id="IPR054728">
    <property type="entry name" value="RsmB-like_ferredoxin"/>
</dbReference>
<dbReference type="Gene3D" id="3.30.70.1170">
    <property type="entry name" value="Sun protein, domain 3"/>
    <property type="match status" value="1"/>
</dbReference>
<feature type="active site" description="Nucleophile" evidence="13">
    <location>
        <position position="393"/>
    </location>
</feature>
<dbReference type="InterPro" id="IPR004573">
    <property type="entry name" value="rRNA_ssu_MeTfrase_B"/>
</dbReference>
<evidence type="ECO:0000256" key="3">
    <source>
        <dbReference type="ARBA" id="ARBA00012140"/>
    </source>
</evidence>
<dbReference type="CDD" id="cd02440">
    <property type="entry name" value="AdoMet_MTases"/>
    <property type="match status" value="1"/>
</dbReference>
<protein>
    <recommendedName>
        <fullName evidence="3">16S rRNA (cytosine(967)-C(5))-methyltransferase</fullName>
        <ecNumber evidence="3">2.1.1.176</ecNumber>
    </recommendedName>
    <alternativeName>
        <fullName evidence="10">16S rRNA m5C967 methyltransferase</fullName>
    </alternativeName>
    <alternativeName>
        <fullName evidence="11">rRNA (cytosine-C(5)-)-methyltransferase RsmB</fullName>
    </alternativeName>
</protein>